<reference evidence="7 8" key="1">
    <citation type="submission" date="2013-03" db="EMBL/GenBank/DDBJ databases">
        <title>The Genome Sequence of Phialophora europaea CBS 101466.</title>
        <authorList>
            <consortium name="The Broad Institute Genomics Platform"/>
            <person name="Cuomo C."/>
            <person name="de Hoog S."/>
            <person name="Gorbushina A."/>
            <person name="Walker B."/>
            <person name="Young S.K."/>
            <person name="Zeng Q."/>
            <person name="Gargeya S."/>
            <person name="Fitzgerald M."/>
            <person name="Haas B."/>
            <person name="Abouelleil A."/>
            <person name="Allen A.W."/>
            <person name="Alvarado L."/>
            <person name="Arachchi H.M."/>
            <person name="Berlin A.M."/>
            <person name="Chapman S.B."/>
            <person name="Gainer-Dewar J."/>
            <person name="Goldberg J."/>
            <person name="Griggs A."/>
            <person name="Gujja S."/>
            <person name="Hansen M."/>
            <person name="Howarth C."/>
            <person name="Imamovic A."/>
            <person name="Ireland A."/>
            <person name="Larimer J."/>
            <person name="McCowan C."/>
            <person name="Murphy C."/>
            <person name="Pearson M."/>
            <person name="Poon T.W."/>
            <person name="Priest M."/>
            <person name="Roberts A."/>
            <person name="Saif S."/>
            <person name="Shea T."/>
            <person name="Sisk P."/>
            <person name="Sykes S."/>
            <person name="Wortman J."/>
            <person name="Nusbaum C."/>
            <person name="Birren B."/>
        </authorList>
    </citation>
    <scope>NUCLEOTIDE SEQUENCE [LARGE SCALE GENOMIC DNA]</scope>
    <source>
        <strain evidence="7 8">CBS 101466</strain>
    </source>
</reference>
<dbReference type="Pfam" id="PF01425">
    <property type="entry name" value="Amidase"/>
    <property type="match status" value="1"/>
</dbReference>
<feature type="active site" description="Charge relay system" evidence="5">
    <location>
        <position position="217"/>
    </location>
</feature>
<gene>
    <name evidence="7" type="ORF">HMPREF1541_10987</name>
</gene>
<evidence type="ECO:0000313" key="7">
    <source>
        <dbReference type="EMBL" id="ETN43856.1"/>
    </source>
</evidence>
<dbReference type="eggNOG" id="KOG1212">
    <property type="taxonomic scope" value="Eukaryota"/>
</dbReference>
<evidence type="ECO:0000259" key="6">
    <source>
        <dbReference type="Pfam" id="PF01425"/>
    </source>
</evidence>
<evidence type="ECO:0000313" key="8">
    <source>
        <dbReference type="Proteomes" id="UP000030752"/>
    </source>
</evidence>
<dbReference type="AlphaFoldDB" id="W2S595"/>
<dbReference type="VEuPathDB" id="FungiDB:HMPREF1541_10987"/>
<dbReference type="PROSITE" id="PS00571">
    <property type="entry name" value="AMIDASES"/>
    <property type="match status" value="1"/>
</dbReference>
<dbReference type="SUPFAM" id="SSF75304">
    <property type="entry name" value="Amidase signature (AS) enzymes"/>
    <property type="match status" value="1"/>
</dbReference>
<sequence>MPPPFAVENWKAEAAKARMKVEQSIPSAWRLPASLAALAVRGTLKPEDPRVISCGILEPRDIELTSISDVSILLQALSNRRCTAVEVATAFCKRAAIAHQCTSCLTCFFPEEALKRAGELDDYLATEGKVVGALHGLPVSLKDSFNMAGKVSSIGLVSWLPNIASENSECSDAILAAGGVLFVKTGTSQACLMVESINNIFGSIRNPYNPDLSVGGSSGGEGALLASKGSILGLGTDGGGSLRFPAMFCGLWALKCSKGRVPAKGLASTYDGNESTNAGLGPLSRSVSGLEVGIRALLATRPWERDPGCIPMAWKSQEAIRATGKLRIAVLRDDGVVEPVASVVRAIQMVIKALERVGHEVVDLPAERMKTLHRRGTSCVMKSNVQNGGRSITKHIQASGEPVVPRTAVGSKDSLLTSEEIFANHVERSKISREYSDVWLSYRMDAILSPAVAHPACPHGEYISNAYAGIYNMLDYVTGSIPVTTVRDDDAPNQAWLERDPYPQIEAVRFPYDKGDKEMKDLYTSPAVFRDAPVGVQIVCQRLREEKCVGIMKEIEVLLAEPSIAHDNEHL</sequence>
<dbReference type="GeneID" id="19978326"/>
<keyword evidence="8" id="KW-1185">Reference proteome</keyword>
<feature type="domain" description="Amidase" evidence="6">
    <location>
        <begin position="86"/>
        <end position="548"/>
    </location>
</feature>
<dbReference type="Proteomes" id="UP000030752">
    <property type="component" value="Unassembled WGS sequence"/>
</dbReference>
<dbReference type="InterPro" id="IPR036928">
    <property type="entry name" value="AS_sf"/>
</dbReference>
<evidence type="ECO:0000256" key="3">
    <source>
        <dbReference type="ARBA" id="ARBA00012922"/>
    </source>
</evidence>
<accession>W2S595</accession>
<dbReference type="HOGENOM" id="CLU_009600_9_2_1"/>
<dbReference type="OrthoDB" id="6428749at2759"/>
<evidence type="ECO:0000256" key="2">
    <source>
        <dbReference type="ARBA" id="ARBA00009199"/>
    </source>
</evidence>
<comment type="catalytic activity">
    <reaction evidence="1">
        <text>a monocarboxylic acid amide + H2O = a monocarboxylate + NH4(+)</text>
        <dbReference type="Rhea" id="RHEA:12020"/>
        <dbReference type="ChEBI" id="CHEBI:15377"/>
        <dbReference type="ChEBI" id="CHEBI:28938"/>
        <dbReference type="ChEBI" id="CHEBI:35757"/>
        <dbReference type="ChEBI" id="CHEBI:83628"/>
        <dbReference type="EC" id="3.5.1.4"/>
    </reaction>
</comment>
<keyword evidence="4" id="KW-0378">Hydrolase</keyword>
<dbReference type="Gene3D" id="3.90.1300.10">
    <property type="entry name" value="Amidase signature (AS) domain"/>
    <property type="match status" value="1"/>
</dbReference>
<feature type="active site" description="Charge relay system" evidence="5">
    <location>
        <position position="142"/>
    </location>
</feature>
<protein>
    <recommendedName>
        <fullName evidence="3">amidase</fullName>
        <ecNumber evidence="3">3.5.1.4</ecNumber>
    </recommendedName>
</protein>
<evidence type="ECO:0000256" key="5">
    <source>
        <dbReference type="PIRSR" id="PIRSR001221-1"/>
    </source>
</evidence>
<comment type="similarity">
    <text evidence="2">Belongs to the amidase family.</text>
</comment>
<dbReference type="EC" id="3.5.1.4" evidence="3"/>
<dbReference type="PANTHER" id="PTHR46072">
    <property type="entry name" value="AMIDASE-RELATED-RELATED"/>
    <property type="match status" value="1"/>
</dbReference>
<dbReference type="InterPro" id="IPR020556">
    <property type="entry name" value="Amidase_CS"/>
</dbReference>
<evidence type="ECO:0000256" key="4">
    <source>
        <dbReference type="ARBA" id="ARBA00022801"/>
    </source>
</evidence>
<dbReference type="STRING" id="1220924.W2S595"/>
<dbReference type="EMBL" id="KB822717">
    <property type="protein sequence ID" value="ETN43856.1"/>
    <property type="molecule type" value="Genomic_DNA"/>
</dbReference>
<dbReference type="RefSeq" id="XP_008713878.1">
    <property type="nucleotide sequence ID" value="XM_008715656.1"/>
</dbReference>
<dbReference type="InterPro" id="IPR023631">
    <property type="entry name" value="Amidase_dom"/>
</dbReference>
<dbReference type="PIRSF" id="PIRSF001221">
    <property type="entry name" value="Amidase_fungi"/>
    <property type="match status" value="1"/>
</dbReference>
<feature type="active site" description="Acyl-ester intermediate" evidence="5">
    <location>
        <position position="241"/>
    </location>
</feature>
<dbReference type="PANTHER" id="PTHR46072:SF11">
    <property type="entry name" value="AMIDASE-RELATED"/>
    <property type="match status" value="1"/>
</dbReference>
<evidence type="ECO:0000256" key="1">
    <source>
        <dbReference type="ARBA" id="ARBA00001311"/>
    </source>
</evidence>
<dbReference type="GO" id="GO:0004040">
    <property type="term" value="F:amidase activity"/>
    <property type="evidence" value="ECO:0007669"/>
    <property type="project" value="UniProtKB-EC"/>
</dbReference>
<organism evidence="7 8">
    <name type="scientific">Cyphellophora europaea (strain CBS 101466)</name>
    <name type="common">Phialophora europaea</name>
    <dbReference type="NCBI Taxonomy" id="1220924"/>
    <lineage>
        <taxon>Eukaryota</taxon>
        <taxon>Fungi</taxon>
        <taxon>Dikarya</taxon>
        <taxon>Ascomycota</taxon>
        <taxon>Pezizomycotina</taxon>
        <taxon>Eurotiomycetes</taxon>
        <taxon>Chaetothyriomycetidae</taxon>
        <taxon>Chaetothyriales</taxon>
        <taxon>Cyphellophoraceae</taxon>
        <taxon>Cyphellophora</taxon>
    </lineage>
</organism>
<name>W2S595_CYPE1</name>
<proteinExistence type="inferred from homology"/>
<dbReference type="InParanoid" id="W2S595"/>